<evidence type="ECO:0000313" key="11">
    <source>
        <dbReference type="EMBL" id="TVY41358.1"/>
    </source>
</evidence>
<evidence type="ECO:0000256" key="5">
    <source>
        <dbReference type="ARBA" id="ARBA00022989"/>
    </source>
</evidence>
<feature type="transmembrane region" description="Helical" evidence="9">
    <location>
        <begin position="527"/>
        <end position="546"/>
    </location>
</feature>
<keyword evidence="12" id="KW-1185">Reference proteome</keyword>
<dbReference type="InterPro" id="IPR020846">
    <property type="entry name" value="MFS_dom"/>
</dbReference>
<dbReference type="Gene3D" id="1.20.1250.20">
    <property type="entry name" value="MFS general substrate transporter like domains"/>
    <property type="match status" value="1"/>
</dbReference>
<feature type="transmembrane region" description="Helical" evidence="9">
    <location>
        <begin position="377"/>
        <end position="397"/>
    </location>
</feature>
<feature type="region of interest" description="Disordered" evidence="8">
    <location>
        <begin position="1"/>
        <end position="37"/>
    </location>
</feature>
<feature type="transmembrane region" description="Helical" evidence="9">
    <location>
        <begin position="417"/>
        <end position="434"/>
    </location>
</feature>
<dbReference type="GO" id="GO:0016020">
    <property type="term" value="C:membrane"/>
    <property type="evidence" value="ECO:0007669"/>
    <property type="project" value="UniProtKB-SubCell"/>
</dbReference>
<keyword evidence="5 9" id="KW-1133">Transmembrane helix</keyword>
<keyword evidence="6 9" id="KW-0472">Membrane</keyword>
<name>A0A8H8UDZ0_9HELO</name>
<dbReference type="AlphaFoldDB" id="A0A8H8UDZ0"/>
<feature type="domain" description="Major facilitator superfamily (MFS) profile" evidence="10">
    <location>
        <begin position="125"/>
        <end position="581"/>
    </location>
</feature>
<feature type="transmembrane region" description="Helical" evidence="9">
    <location>
        <begin position="283"/>
        <end position="306"/>
    </location>
</feature>
<dbReference type="FunFam" id="1.20.1250.20:FF:000474">
    <property type="entry name" value="Sugar transporter, putative"/>
    <property type="match status" value="1"/>
</dbReference>
<dbReference type="PROSITE" id="PS50850">
    <property type="entry name" value="MFS"/>
    <property type="match status" value="1"/>
</dbReference>
<evidence type="ECO:0000256" key="3">
    <source>
        <dbReference type="ARBA" id="ARBA00022448"/>
    </source>
</evidence>
<proteinExistence type="inferred from homology"/>
<dbReference type="Pfam" id="PF00083">
    <property type="entry name" value="Sugar_tr"/>
    <property type="match status" value="1"/>
</dbReference>
<dbReference type="PRINTS" id="PR00171">
    <property type="entry name" value="SUGRTRNSPORT"/>
</dbReference>
<reference evidence="11 12" key="1">
    <citation type="submission" date="2018-05" db="EMBL/GenBank/DDBJ databases">
        <title>Genome sequencing and assembly of the regulated plant pathogen Lachnellula willkommii and related sister species for the development of diagnostic species identification markers.</title>
        <authorList>
            <person name="Giroux E."/>
            <person name="Bilodeau G."/>
        </authorList>
    </citation>
    <scope>NUCLEOTIDE SEQUENCE [LARGE SCALE GENOMIC DNA]</scope>
    <source>
        <strain evidence="11 12">CBS 160.35</strain>
    </source>
</reference>
<accession>A0A8H8UDZ0</accession>
<dbReference type="OrthoDB" id="5290825at2759"/>
<dbReference type="PANTHER" id="PTHR48020">
    <property type="entry name" value="PROTON MYO-INOSITOL COTRANSPORTER"/>
    <property type="match status" value="1"/>
</dbReference>
<evidence type="ECO:0000256" key="7">
    <source>
        <dbReference type="RuleBase" id="RU003346"/>
    </source>
</evidence>
<keyword evidence="4 9" id="KW-0812">Transmembrane</keyword>
<evidence type="ECO:0000256" key="4">
    <source>
        <dbReference type="ARBA" id="ARBA00022692"/>
    </source>
</evidence>
<evidence type="ECO:0000256" key="2">
    <source>
        <dbReference type="ARBA" id="ARBA00010992"/>
    </source>
</evidence>
<evidence type="ECO:0000256" key="1">
    <source>
        <dbReference type="ARBA" id="ARBA00004141"/>
    </source>
</evidence>
<evidence type="ECO:0000256" key="8">
    <source>
        <dbReference type="SAM" id="MobiDB-lite"/>
    </source>
</evidence>
<feature type="transmembrane region" description="Helical" evidence="9">
    <location>
        <begin position="254"/>
        <end position="277"/>
    </location>
</feature>
<dbReference type="InterPro" id="IPR005828">
    <property type="entry name" value="MFS_sugar_transport-like"/>
</dbReference>
<feature type="transmembrane region" description="Helical" evidence="9">
    <location>
        <begin position="455"/>
        <end position="479"/>
    </location>
</feature>
<organism evidence="11 12">
    <name type="scientific">Lachnellula occidentalis</name>
    <dbReference type="NCBI Taxonomy" id="215460"/>
    <lineage>
        <taxon>Eukaryota</taxon>
        <taxon>Fungi</taxon>
        <taxon>Dikarya</taxon>
        <taxon>Ascomycota</taxon>
        <taxon>Pezizomycotina</taxon>
        <taxon>Leotiomycetes</taxon>
        <taxon>Helotiales</taxon>
        <taxon>Lachnaceae</taxon>
        <taxon>Lachnellula</taxon>
    </lineage>
</organism>
<feature type="transmembrane region" description="Helical" evidence="9">
    <location>
        <begin position="485"/>
        <end position="506"/>
    </location>
</feature>
<dbReference type="PROSITE" id="PS00217">
    <property type="entry name" value="SUGAR_TRANSPORT_2"/>
    <property type="match status" value="1"/>
</dbReference>
<dbReference type="PANTHER" id="PTHR48020:SF13">
    <property type="entry name" value="MAJOR FACILITATOR SUPERFAMILY (MFS) PROFILE DOMAIN-CONTAINING PROTEIN"/>
    <property type="match status" value="1"/>
</dbReference>
<feature type="transmembrane region" description="Helical" evidence="9">
    <location>
        <begin position="221"/>
        <end position="242"/>
    </location>
</feature>
<protein>
    <submittedName>
        <fullName evidence="11">Polyol transporter</fullName>
    </submittedName>
</protein>
<dbReference type="GO" id="GO:0015791">
    <property type="term" value="P:polyol transmembrane transport"/>
    <property type="evidence" value="ECO:0007669"/>
    <property type="project" value="UniProtKB-ARBA"/>
</dbReference>
<comment type="subcellular location">
    <subcellularLocation>
        <location evidence="1">Membrane</location>
        <topology evidence="1">Multi-pass membrane protein</topology>
    </subcellularLocation>
</comment>
<sequence length="640" mass="70606">MSDEKAFTSGADAPFSSHNEKETGASHSPEPELDATGRPQTAAAGLNLVLNPLKHFTREQTVLDAQGFAEQNGMPEHAGLFGRAALVARAGTDFESITELTEDERAALIYEREHKWHGPKMLWYSIALCAMGAATQGWDQTGSNGANLSFPTEFGIDGKGKDEWIVGLVNAIIFLTAGLIGAFIVDPLNKYLGRRGEIFLTAACLTATPIGSGFARSWQGLFAARFVMGIGIGAKNATVPIYSAEMAPARIRGALVMFWQLWVVAGIFLGFAANVIVKDTGRIAWRLQLGSAFIPSFILFCGIWFCPESPRWLMKHGKIAKGFRSMARLRAHPIIGARDYYYSYVIYEEELKVAGGLNYFTRMWDCFRIPRIRRANYGASTVMLAQQMCGINVISFYSSTIFTQVGYSPTQALYASLGYGAIQVVFTIPTLFLIDTKGRRTLTLIVSASDPSCKIVTNVCAKTFPLMCIFLLAAGLSLLKTTGSQAAQIGPVILFVYLFTICYSLGEGPVAFQYSAEVFPTIQREQGMAWAVCINNTFAGILSLTFPRMQTVMTHTGAFGFYAGLNLVAWVMIFCFVRETKQLTLEEIDQVFLVPTKDFLHYETTVWMPYFFKRHILRRNIPKPPPIIAKSEKIAEGPIA</sequence>
<evidence type="ECO:0000256" key="9">
    <source>
        <dbReference type="SAM" id="Phobius"/>
    </source>
</evidence>
<dbReference type="InterPro" id="IPR050814">
    <property type="entry name" value="Myo-inositol_Transporter"/>
</dbReference>
<feature type="transmembrane region" description="Helical" evidence="9">
    <location>
        <begin position="558"/>
        <end position="577"/>
    </location>
</feature>
<dbReference type="NCBIfam" id="TIGR00879">
    <property type="entry name" value="SP"/>
    <property type="match status" value="1"/>
</dbReference>
<comment type="similarity">
    <text evidence="2 7">Belongs to the major facilitator superfamily. Sugar transporter (TC 2.A.1.1) family.</text>
</comment>
<comment type="caution">
    <text evidence="11">The sequence shown here is derived from an EMBL/GenBank/DDBJ whole genome shotgun (WGS) entry which is preliminary data.</text>
</comment>
<evidence type="ECO:0000259" key="10">
    <source>
        <dbReference type="PROSITE" id="PS50850"/>
    </source>
</evidence>
<dbReference type="Proteomes" id="UP000443090">
    <property type="component" value="Unassembled WGS sequence"/>
</dbReference>
<evidence type="ECO:0000256" key="6">
    <source>
        <dbReference type="ARBA" id="ARBA00023136"/>
    </source>
</evidence>
<dbReference type="InterPro" id="IPR036259">
    <property type="entry name" value="MFS_trans_sf"/>
</dbReference>
<keyword evidence="3 7" id="KW-0813">Transport</keyword>
<dbReference type="GO" id="GO:0015798">
    <property type="term" value="P:myo-inositol transport"/>
    <property type="evidence" value="ECO:0007669"/>
    <property type="project" value="UniProtKB-ARBA"/>
</dbReference>
<dbReference type="InterPro" id="IPR005829">
    <property type="entry name" value="Sugar_transporter_CS"/>
</dbReference>
<dbReference type="EMBL" id="QGMI01000396">
    <property type="protein sequence ID" value="TVY41358.1"/>
    <property type="molecule type" value="Genomic_DNA"/>
</dbReference>
<dbReference type="GO" id="GO:0022857">
    <property type="term" value="F:transmembrane transporter activity"/>
    <property type="evidence" value="ECO:0007669"/>
    <property type="project" value="InterPro"/>
</dbReference>
<feature type="transmembrane region" description="Helical" evidence="9">
    <location>
        <begin position="164"/>
        <end position="185"/>
    </location>
</feature>
<gene>
    <name evidence="11" type="primary">PLT5</name>
    <name evidence="11" type="ORF">LOCC1_G006332</name>
</gene>
<evidence type="ECO:0000313" key="12">
    <source>
        <dbReference type="Proteomes" id="UP000443090"/>
    </source>
</evidence>
<dbReference type="InterPro" id="IPR003663">
    <property type="entry name" value="Sugar/inositol_transpt"/>
</dbReference>
<dbReference type="SUPFAM" id="SSF103473">
    <property type="entry name" value="MFS general substrate transporter"/>
    <property type="match status" value="1"/>
</dbReference>